<dbReference type="AlphaFoldDB" id="A0A645HQG4"/>
<comment type="caution">
    <text evidence="5">The sequence shown here is derived from an EMBL/GenBank/DDBJ whole genome shotgun (WGS) entry which is preliminary data.</text>
</comment>
<evidence type="ECO:0000256" key="4">
    <source>
        <dbReference type="ARBA" id="ARBA00023136"/>
    </source>
</evidence>
<keyword evidence="4" id="KW-0472">Membrane</keyword>
<evidence type="ECO:0000313" key="5">
    <source>
        <dbReference type="EMBL" id="MPN41301.1"/>
    </source>
</evidence>
<dbReference type="InterPro" id="IPR035906">
    <property type="entry name" value="MetI-like_sf"/>
</dbReference>
<gene>
    <name evidence="5" type="primary">yteP_25</name>
    <name evidence="5" type="ORF">SDC9_188844</name>
</gene>
<dbReference type="EMBL" id="VSSQ01098253">
    <property type="protein sequence ID" value="MPN41301.1"/>
    <property type="molecule type" value="Genomic_DNA"/>
</dbReference>
<proteinExistence type="predicted"/>
<dbReference type="Gene3D" id="1.10.3720.10">
    <property type="entry name" value="MetI-like"/>
    <property type="match status" value="1"/>
</dbReference>
<sequence length="71" mass="7914">MSIGFEKVFAMQNALNLSNSQIITTYVYQVGIREGQYSYSAAINLFNSMVNLLLLLSVNAVMKKVSDNSIF</sequence>
<name>A0A645HQG4_9ZZZZ</name>
<evidence type="ECO:0000256" key="3">
    <source>
        <dbReference type="ARBA" id="ARBA00022989"/>
    </source>
</evidence>
<reference evidence="5" key="1">
    <citation type="submission" date="2019-08" db="EMBL/GenBank/DDBJ databases">
        <authorList>
            <person name="Kucharzyk K."/>
            <person name="Murdoch R.W."/>
            <person name="Higgins S."/>
            <person name="Loffler F."/>
        </authorList>
    </citation>
    <scope>NUCLEOTIDE SEQUENCE</scope>
</reference>
<evidence type="ECO:0000256" key="1">
    <source>
        <dbReference type="ARBA" id="ARBA00004141"/>
    </source>
</evidence>
<keyword evidence="3" id="KW-1133">Transmembrane helix</keyword>
<accession>A0A645HQG4</accession>
<keyword evidence="2" id="KW-0812">Transmembrane</keyword>
<keyword evidence="5" id="KW-0813">Transport</keyword>
<protein>
    <submittedName>
        <fullName evidence="5">Putative multiple-sugar transport system permease YteP</fullName>
    </submittedName>
</protein>
<keyword evidence="5" id="KW-0762">Sugar transport</keyword>
<organism evidence="5">
    <name type="scientific">bioreactor metagenome</name>
    <dbReference type="NCBI Taxonomy" id="1076179"/>
    <lineage>
        <taxon>unclassified sequences</taxon>
        <taxon>metagenomes</taxon>
        <taxon>ecological metagenomes</taxon>
    </lineage>
</organism>
<dbReference type="GO" id="GO:0016020">
    <property type="term" value="C:membrane"/>
    <property type="evidence" value="ECO:0007669"/>
    <property type="project" value="UniProtKB-SubCell"/>
</dbReference>
<evidence type="ECO:0000256" key="2">
    <source>
        <dbReference type="ARBA" id="ARBA00022692"/>
    </source>
</evidence>
<comment type="subcellular location">
    <subcellularLocation>
        <location evidence="1">Membrane</location>
        <topology evidence="1">Multi-pass membrane protein</topology>
    </subcellularLocation>
</comment>